<gene>
    <name evidence="2" type="ordered locus">Plut_0762</name>
</gene>
<keyword evidence="1" id="KW-0732">Signal</keyword>
<reference evidence="3" key="1">
    <citation type="submission" date="2005-08" db="EMBL/GenBank/DDBJ databases">
        <title>Complete sequence of Pelodictyon luteolum DSM 273.</title>
        <authorList>
            <consortium name="US DOE Joint Genome Institute"/>
            <person name="Copeland A."/>
            <person name="Lucas S."/>
            <person name="Lapidus A."/>
            <person name="Barry K."/>
            <person name="Detter J.C."/>
            <person name="Glavina T."/>
            <person name="Hammon N."/>
            <person name="Israni S."/>
            <person name="Pitluck S."/>
            <person name="Bryant D."/>
            <person name="Schmutz J."/>
            <person name="Larimer F."/>
            <person name="Land M."/>
            <person name="Kyrpides N."/>
            <person name="Ivanova N."/>
            <person name="Richardson P."/>
        </authorList>
    </citation>
    <scope>NUCLEOTIDE SEQUENCE [LARGE SCALE GENOMIC DNA]</scope>
    <source>
        <strain evidence="3">DSM 273 / BCRC 81028 / 2530</strain>
    </source>
</reference>
<feature type="signal peptide" evidence="1">
    <location>
        <begin position="1"/>
        <end position="34"/>
    </location>
</feature>
<keyword evidence="3" id="KW-1185">Reference proteome</keyword>
<feature type="chain" id="PRO_5004224144" description="PEP-CTERM sorting domain-containing protein" evidence="1">
    <location>
        <begin position="35"/>
        <end position="123"/>
    </location>
</feature>
<dbReference type="HOGENOM" id="CLU_2106850_0_0_10"/>
<evidence type="ECO:0008006" key="4">
    <source>
        <dbReference type="Google" id="ProtNLM"/>
    </source>
</evidence>
<accession>Q3B4U6</accession>
<evidence type="ECO:0000313" key="3">
    <source>
        <dbReference type="Proteomes" id="UP000002709"/>
    </source>
</evidence>
<proteinExistence type="predicted"/>
<evidence type="ECO:0000313" key="2">
    <source>
        <dbReference type="EMBL" id="ABB23635.1"/>
    </source>
</evidence>
<dbReference type="EMBL" id="CP000096">
    <property type="protein sequence ID" value="ABB23635.1"/>
    <property type="molecule type" value="Genomic_DNA"/>
</dbReference>
<dbReference type="KEGG" id="plt:Plut_0762"/>
<sequence length="123" mass="12509">MSITEEKKMKAKSMIAGAVAVAGLCMHTGSSAEAAGFELQQLEAVQLMTVGAGTAAGQAYNFSGFNPTAVGLTSPFVSVSFQNENAYDISLANAFASSVGGSASAFVFAGNNVKFAPDSITIR</sequence>
<dbReference type="Proteomes" id="UP000002709">
    <property type="component" value="Chromosome"/>
</dbReference>
<protein>
    <recommendedName>
        <fullName evidence="4">PEP-CTERM sorting domain-containing protein</fullName>
    </recommendedName>
</protein>
<name>Q3B4U6_CHLL3</name>
<dbReference type="AlphaFoldDB" id="Q3B4U6"/>
<organism evidence="2 3">
    <name type="scientific">Chlorobium luteolum (strain DSM 273 / BCRC 81028 / 2530)</name>
    <name type="common">Pelodictyon luteolum</name>
    <dbReference type="NCBI Taxonomy" id="319225"/>
    <lineage>
        <taxon>Bacteria</taxon>
        <taxon>Pseudomonadati</taxon>
        <taxon>Chlorobiota</taxon>
        <taxon>Chlorobiia</taxon>
        <taxon>Chlorobiales</taxon>
        <taxon>Chlorobiaceae</taxon>
        <taxon>Chlorobium/Pelodictyon group</taxon>
        <taxon>Pelodictyon</taxon>
    </lineage>
</organism>
<evidence type="ECO:0000256" key="1">
    <source>
        <dbReference type="SAM" id="SignalP"/>
    </source>
</evidence>